<evidence type="ECO:0000313" key="1">
    <source>
        <dbReference type="EMBL" id="KAF2464465.1"/>
    </source>
</evidence>
<dbReference type="Proteomes" id="UP000799755">
    <property type="component" value="Unassembled WGS sequence"/>
</dbReference>
<dbReference type="EMBL" id="MU003536">
    <property type="protein sequence ID" value="KAF2464465.1"/>
    <property type="molecule type" value="Genomic_DNA"/>
</dbReference>
<keyword evidence="2" id="KW-1185">Reference proteome</keyword>
<name>A0ACB6QE99_9PLEO</name>
<accession>A0ACB6QE99</accession>
<evidence type="ECO:0000313" key="2">
    <source>
        <dbReference type="Proteomes" id="UP000799755"/>
    </source>
</evidence>
<reference evidence="1" key="1">
    <citation type="journal article" date="2020" name="Stud. Mycol.">
        <title>101 Dothideomycetes genomes: a test case for predicting lifestyles and emergence of pathogens.</title>
        <authorList>
            <person name="Haridas S."/>
            <person name="Albert R."/>
            <person name="Binder M."/>
            <person name="Bloem J."/>
            <person name="Labutti K."/>
            <person name="Salamov A."/>
            <person name="Andreopoulos B."/>
            <person name="Baker S."/>
            <person name="Barry K."/>
            <person name="Bills G."/>
            <person name="Bluhm B."/>
            <person name="Cannon C."/>
            <person name="Castanera R."/>
            <person name="Culley D."/>
            <person name="Daum C."/>
            <person name="Ezra D."/>
            <person name="Gonzalez J."/>
            <person name="Henrissat B."/>
            <person name="Kuo A."/>
            <person name="Liang C."/>
            <person name="Lipzen A."/>
            <person name="Lutzoni F."/>
            <person name="Magnuson J."/>
            <person name="Mondo S."/>
            <person name="Nolan M."/>
            <person name="Ohm R."/>
            <person name="Pangilinan J."/>
            <person name="Park H.-J."/>
            <person name="Ramirez L."/>
            <person name="Alfaro M."/>
            <person name="Sun H."/>
            <person name="Tritt A."/>
            <person name="Yoshinaga Y."/>
            <person name="Zwiers L.-H."/>
            <person name="Turgeon B."/>
            <person name="Goodwin S."/>
            <person name="Spatafora J."/>
            <person name="Crous P."/>
            <person name="Grigoriev I."/>
        </authorList>
    </citation>
    <scope>NUCLEOTIDE SEQUENCE</scope>
    <source>
        <strain evidence="1">ATCC 200398</strain>
    </source>
</reference>
<gene>
    <name evidence="1" type="ORF">BDR25DRAFT_319202</name>
</gene>
<comment type="caution">
    <text evidence="1">The sequence shown here is derived from an EMBL/GenBank/DDBJ whole genome shotgun (WGS) entry which is preliminary data.</text>
</comment>
<organism evidence="1 2">
    <name type="scientific">Lindgomyces ingoldianus</name>
    <dbReference type="NCBI Taxonomy" id="673940"/>
    <lineage>
        <taxon>Eukaryota</taxon>
        <taxon>Fungi</taxon>
        <taxon>Dikarya</taxon>
        <taxon>Ascomycota</taxon>
        <taxon>Pezizomycotina</taxon>
        <taxon>Dothideomycetes</taxon>
        <taxon>Pleosporomycetidae</taxon>
        <taxon>Pleosporales</taxon>
        <taxon>Lindgomycetaceae</taxon>
        <taxon>Lindgomyces</taxon>
    </lineage>
</organism>
<proteinExistence type="predicted"/>
<sequence>MSRLRGFRARLAKLTAIEDNKTALIQDLINQVQSLEDGLSDAQQQLDRERRVSDMFQRSDKEKEAELRRIHQRLSQMNYVSVLIDGDCMTFIDELLRAGETGGRQAARLLKASIIEHLREKFPKVPASVKILIRVYANVKGLAKSYSEAKVISNPAEFDSFVNGFNKEDALCDFVNAGDGKECADEKIKVTFKMSIENIQCCHVVFGGSADNGYARLLGPYSDSTNVTLLEGPPFANELRELAIHLPTIYCPKVFRTTKLDTLKPSFDLTPPRTPASEKSDITNYATVASRKGQTMVPEQPLTVGKGVASITGKIARNAAGQRIDVDLNCSSADMKAMKAKKYCNEYHILGRCKYNNLRKGCLFGHGIRVKGKELEALRAAARLSACPNGVVCKDTECILGHRCLKSQCKQDRFCFFPPTMHFVDTKIMTWEA</sequence>
<protein>
    <submittedName>
        <fullName evidence="1">Uncharacterized protein</fullName>
    </submittedName>
</protein>